<accession>A0A136LVQ3</accession>
<protein>
    <submittedName>
        <fullName evidence="1">Uncharacterized protein</fullName>
    </submittedName>
</protein>
<dbReference type="STRING" id="1617426.TR69_WS6001001529"/>
<evidence type="ECO:0000313" key="2">
    <source>
        <dbReference type="Proteomes" id="UP000070457"/>
    </source>
</evidence>
<dbReference type="Proteomes" id="UP000070457">
    <property type="component" value="Unassembled WGS sequence"/>
</dbReference>
<dbReference type="AlphaFoldDB" id="A0A136LVQ3"/>
<evidence type="ECO:0000313" key="1">
    <source>
        <dbReference type="EMBL" id="KXK25726.1"/>
    </source>
</evidence>
<reference evidence="1 2" key="1">
    <citation type="submission" date="2015-02" db="EMBL/GenBank/DDBJ databases">
        <title>Improved understanding of the partial-nitritation anammox process through 23 genomes representing the majority of the microbial community.</title>
        <authorList>
            <person name="Speth D.R."/>
            <person name="In T Zandt M."/>
            <person name="Guerrero Cruz S."/>
            <person name="Jetten M.S."/>
            <person name="Dutilh B.E."/>
        </authorList>
    </citation>
    <scope>NUCLEOTIDE SEQUENCE [LARGE SCALE GENOMIC DNA]</scope>
    <source>
        <strain evidence="1">OLB20</strain>
    </source>
</reference>
<dbReference type="EMBL" id="JYNZ01000007">
    <property type="protein sequence ID" value="KXK25726.1"/>
    <property type="molecule type" value="Genomic_DNA"/>
</dbReference>
<gene>
    <name evidence="1" type="ORF">TR69_WS6001001529</name>
</gene>
<proteinExistence type="predicted"/>
<comment type="caution">
    <text evidence="1">The sequence shown here is derived from an EMBL/GenBank/DDBJ whole genome shotgun (WGS) entry which is preliminary data.</text>
</comment>
<sequence length="205" mass="23961">MFAEHLPRYQQPLPGFLTSLPEVAFTVQPDTETLIGTEAGPLLALVTPSHIRFRDPVRPDDFFFEVYVLQAMRMQRLHMDVQTRLPGQPESILQHRLHAFDLFKRSAQHFQQNGIFPSVFHGIWYEGTHNWNHLHRRRNSSASETARALEDAFSVRCARHIGLHHFCILEDSEYDEDEDTTFTRIEIYRDPKPGFTINLQTGRYD</sequence>
<name>A0A136LVQ3_9BACT</name>
<organism evidence="1 2">
    <name type="scientific">candidate division WS6 bacterium OLB20</name>
    <dbReference type="NCBI Taxonomy" id="1617426"/>
    <lineage>
        <taxon>Bacteria</taxon>
        <taxon>Candidatus Dojkabacteria</taxon>
    </lineage>
</organism>